<protein>
    <submittedName>
        <fullName evidence="2">Uncharacterized protein</fullName>
    </submittedName>
</protein>
<dbReference type="AlphaFoldDB" id="A0A5B8J669"/>
<evidence type="ECO:0000256" key="1">
    <source>
        <dbReference type="SAM" id="Phobius"/>
    </source>
</evidence>
<dbReference type="Proteomes" id="UP000320580">
    <property type="component" value="Chromosome"/>
</dbReference>
<keyword evidence="1" id="KW-0472">Membrane</keyword>
<reference evidence="2 3" key="1">
    <citation type="submission" date="2019-07" db="EMBL/GenBank/DDBJ databases">
        <authorList>
            <person name="Zhu P."/>
        </authorList>
    </citation>
    <scope>NUCLEOTIDE SEQUENCE [LARGE SCALE GENOMIC DNA]</scope>
    <source>
        <strain evidence="2 3">SSL-25</strain>
    </source>
</reference>
<keyword evidence="1" id="KW-0812">Transmembrane</keyword>
<evidence type="ECO:0000313" key="3">
    <source>
        <dbReference type="Proteomes" id="UP000320580"/>
    </source>
</evidence>
<dbReference type="KEGG" id="sqz:FQU76_09985"/>
<proteinExistence type="predicted"/>
<name>A0A5B8J669_9ACTN</name>
<organism evidence="2 3">
    <name type="scientific">Streptomyces qinzhouensis</name>
    <dbReference type="NCBI Taxonomy" id="2599401"/>
    <lineage>
        <taxon>Bacteria</taxon>
        <taxon>Bacillati</taxon>
        <taxon>Actinomycetota</taxon>
        <taxon>Actinomycetes</taxon>
        <taxon>Kitasatosporales</taxon>
        <taxon>Streptomycetaceae</taxon>
        <taxon>Streptomyces</taxon>
    </lineage>
</organism>
<dbReference type="RefSeq" id="WP_146480098.1">
    <property type="nucleotide sequence ID" value="NZ_CP042266.1"/>
</dbReference>
<keyword evidence="3" id="KW-1185">Reference proteome</keyword>
<keyword evidence="1" id="KW-1133">Transmembrane helix</keyword>
<accession>A0A5B8J669</accession>
<feature type="transmembrane region" description="Helical" evidence="1">
    <location>
        <begin position="12"/>
        <end position="36"/>
    </location>
</feature>
<dbReference type="EMBL" id="CP042266">
    <property type="protein sequence ID" value="QDY76807.1"/>
    <property type="molecule type" value="Genomic_DNA"/>
</dbReference>
<evidence type="ECO:0000313" key="2">
    <source>
        <dbReference type="EMBL" id="QDY76807.1"/>
    </source>
</evidence>
<gene>
    <name evidence="2" type="ORF">FQU76_09985</name>
</gene>
<sequence>MPVVSVLLQDATVLAAAGATTYTAVLATVALTSVLSRTPDRRRDARATLTILLRRRPPR</sequence>